<keyword evidence="1" id="KW-1133">Transmembrane helix</keyword>
<dbReference type="HOGENOM" id="CLU_1729020_0_0_9"/>
<organism evidence="3 4">
    <name type="scientific">Levilactobacillus brevis KB290</name>
    <dbReference type="NCBI Taxonomy" id="1001583"/>
    <lineage>
        <taxon>Bacteria</taxon>
        <taxon>Bacillati</taxon>
        <taxon>Bacillota</taxon>
        <taxon>Bacilli</taxon>
        <taxon>Lactobacillales</taxon>
        <taxon>Lactobacillaceae</taxon>
        <taxon>Levilactobacillus</taxon>
    </lineage>
</organism>
<sequence>MTPLGSIPGRSICPNLMTLKAVHISGGTNMSENDTKFCSSCGKKIPANSEFCPSCGAHQNNNDTITNNENSHVPTQDSSNKKSAWGVWLAVGWIFFAARFVLTDYTTILEAIAVIIGITVQVRYREHKYAGMALWIITLVVSAISAVVYYQ</sequence>
<dbReference type="Pfam" id="PF13240">
    <property type="entry name" value="Zn_Ribbon_1"/>
    <property type="match status" value="1"/>
</dbReference>
<feature type="transmembrane region" description="Helical" evidence="1">
    <location>
        <begin position="108"/>
        <end position="124"/>
    </location>
</feature>
<dbReference type="Proteomes" id="UP000012042">
    <property type="component" value="Chromosome"/>
</dbReference>
<reference evidence="3 4" key="1">
    <citation type="journal article" date="2013" name="PLoS ONE">
        <title>Genomic Analysis by Deep Sequencing of the Probiotic Lactobacillus brevis KB290 Harboring Nine Plasmids Reveals Genomic Stability.</title>
        <authorList>
            <person name="Fukao M."/>
            <person name="Oshima K."/>
            <person name="Morita H."/>
            <person name="Toh H."/>
            <person name="Suda W."/>
            <person name="Kim S.W."/>
            <person name="Suzuki S."/>
            <person name="Yakabe T."/>
            <person name="Hattori M."/>
            <person name="Yajima N."/>
        </authorList>
    </citation>
    <scope>NUCLEOTIDE SEQUENCE [LARGE SCALE GENOMIC DNA]</scope>
    <source>
        <strain evidence="3 4">KB290</strain>
    </source>
</reference>
<keyword evidence="1" id="KW-0472">Membrane</keyword>
<dbReference type="KEGG" id="lbk:LVISKB_1740"/>
<feature type="transmembrane region" description="Helical" evidence="1">
    <location>
        <begin position="84"/>
        <end position="102"/>
    </location>
</feature>
<protein>
    <recommendedName>
        <fullName evidence="2">Zinc-ribbon domain-containing protein</fullName>
    </recommendedName>
</protein>
<dbReference type="AlphaFoldDB" id="M5AG34"/>
<evidence type="ECO:0000313" key="3">
    <source>
        <dbReference type="EMBL" id="BAN07375.1"/>
    </source>
</evidence>
<gene>
    <name evidence="3" type="ORF">LVISKB_1740</name>
</gene>
<name>M5AG34_LEVBR</name>
<evidence type="ECO:0000256" key="1">
    <source>
        <dbReference type="SAM" id="Phobius"/>
    </source>
</evidence>
<feature type="transmembrane region" description="Helical" evidence="1">
    <location>
        <begin position="131"/>
        <end position="150"/>
    </location>
</feature>
<evidence type="ECO:0000313" key="4">
    <source>
        <dbReference type="Proteomes" id="UP000012042"/>
    </source>
</evidence>
<evidence type="ECO:0000259" key="2">
    <source>
        <dbReference type="Pfam" id="PF13240"/>
    </source>
</evidence>
<dbReference type="InterPro" id="IPR026870">
    <property type="entry name" value="Zinc_ribbon_dom"/>
</dbReference>
<keyword evidence="1" id="KW-0812">Transmembrane</keyword>
<accession>M5AG34</accession>
<feature type="domain" description="Zinc-ribbon" evidence="2">
    <location>
        <begin position="37"/>
        <end position="57"/>
    </location>
</feature>
<dbReference type="EMBL" id="AP012167">
    <property type="protein sequence ID" value="BAN07375.1"/>
    <property type="molecule type" value="Genomic_DNA"/>
</dbReference>
<proteinExistence type="predicted"/>